<evidence type="ECO:0000313" key="1">
    <source>
        <dbReference type="EMBL" id="CAL1682659.1"/>
    </source>
</evidence>
<organism evidence="1 2">
    <name type="scientific">Lasius platythorax</name>
    <dbReference type="NCBI Taxonomy" id="488582"/>
    <lineage>
        <taxon>Eukaryota</taxon>
        <taxon>Metazoa</taxon>
        <taxon>Ecdysozoa</taxon>
        <taxon>Arthropoda</taxon>
        <taxon>Hexapoda</taxon>
        <taxon>Insecta</taxon>
        <taxon>Pterygota</taxon>
        <taxon>Neoptera</taxon>
        <taxon>Endopterygota</taxon>
        <taxon>Hymenoptera</taxon>
        <taxon>Apocrita</taxon>
        <taxon>Aculeata</taxon>
        <taxon>Formicoidea</taxon>
        <taxon>Formicidae</taxon>
        <taxon>Formicinae</taxon>
        <taxon>Lasius</taxon>
        <taxon>Lasius</taxon>
    </lineage>
</organism>
<protein>
    <submittedName>
        <fullName evidence="1">Uncharacterized protein</fullName>
    </submittedName>
</protein>
<gene>
    <name evidence="1" type="ORF">LPLAT_LOCUS8551</name>
</gene>
<sequence length="75" mass="8920">MKTKLGHETRDISCTSFRSRRAVWRLYPKYRCDVNAYPRRNMNGNTANAHEQSHKLESCWNPPTNQTTIRHWMGL</sequence>
<reference evidence="1" key="1">
    <citation type="submission" date="2024-04" db="EMBL/GenBank/DDBJ databases">
        <authorList>
            <consortium name="Molecular Ecology Group"/>
        </authorList>
    </citation>
    <scope>NUCLEOTIDE SEQUENCE</scope>
</reference>
<evidence type="ECO:0000313" key="2">
    <source>
        <dbReference type="Proteomes" id="UP001497644"/>
    </source>
</evidence>
<dbReference type="Proteomes" id="UP001497644">
    <property type="component" value="Chromosome 4"/>
</dbReference>
<dbReference type="AlphaFoldDB" id="A0AAV2NQB8"/>
<accession>A0AAV2NQB8</accession>
<proteinExistence type="predicted"/>
<dbReference type="EMBL" id="OZ034827">
    <property type="protein sequence ID" value="CAL1682659.1"/>
    <property type="molecule type" value="Genomic_DNA"/>
</dbReference>
<name>A0AAV2NQB8_9HYME</name>
<keyword evidence="2" id="KW-1185">Reference proteome</keyword>